<dbReference type="InterPro" id="IPR050422">
    <property type="entry name" value="X-Pro_aminopeptidase_P"/>
</dbReference>
<dbReference type="InterPro" id="IPR000994">
    <property type="entry name" value="Pept_M24"/>
</dbReference>
<dbReference type="InterPro" id="IPR000587">
    <property type="entry name" value="Creatinase_N"/>
</dbReference>
<dbReference type="Pfam" id="PF16189">
    <property type="entry name" value="Creatinase_N_2"/>
    <property type="match status" value="1"/>
</dbReference>
<evidence type="ECO:0000256" key="1">
    <source>
        <dbReference type="ARBA" id="ARBA00008766"/>
    </source>
</evidence>
<dbReference type="Pfam" id="PF01321">
    <property type="entry name" value="Creatinase_N"/>
    <property type="match status" value="1"/>
</dbReference>
<dbReference type="GO" id="GO:0004177">
    <property type="term" value="F:aminopeptidase activity"/>
    <property type="evidence" value="ECO:0007669"/>
    <property type="project" value="UniProtKB-KW"/>
</dbReference>
<accession>A0ABU3Q7D7</accession>
<gene>
    <name evidence="7" type="ORF">RQX22_10190</name>
</gene>
<protein>
    <submittedName>
        <fullName evidence="7">Aminopeptidase P family protein</fullName>
        <ecNumber evidence="7">3.4.11.-</ecNumber>
    </submittedName>
</protein>
<evidence type="ECO:0000313" key="8">
    <source>
        <dbReference type="Proteomes" id="UP001259572"/>
    </source>
</evidence>
<dbReference type="Gene3D" id="3.90.230.10">
    <property type="entry name" value="Creatinase/methionine aminopeptidase superfamily"/>
    <property type="match status" value="1"/>
</dbReference>
<comment type="similarity">
    <text evidence="1">Belongs to the peptidase M24B family.</text>
</comment>
<evidence type="ECO:0000256" key="3">
    <source>
        <dbReference type="ARBA" id="ARBA00022801"/>
    </source>
</evidence>
<feature type="domain" description="Peptidase M24 C-terminal" evidence="6">
    <location>
        <begin position="538"/>
        <end position="597"/>
    </location>
</feature>
<dbReference type="Pfam" id="PF16188">
    <property type="entry name" value="Peptidase_M24_C"/>
    <property type="match status" value="1"/>
</dbReference>
<evidence type="ECO:0000256" key="2">
    <source>
        <dbReference type="ARBA" id="ARBA00022723"/>
    </source>
</evidence>
<dbReference type="PANTHER" id="PTHR43763">
    <property type="entry name" value="XAA-PRO AMINOPEPTIDASE 1"/>
    <property type="match status" value="1"/>
</dbReference>
<dbReference type="PANTHER" id="PTHR43763:SF6">
    <property type="entry name" value="XAA-PRO AMINOPEPTIDASE 1"/>
    <property type="match status" value="1"/>
</dbReference>
<dbReference type="InterPro" id="IPR029149">
    <property type="entry name" value="Creatin/AminoP/Spt16_N"/>
</dbReference>
<dbReference type="InterPro" id="IPR032416">
    <property type="entry name" value="Peptidase_M24_C"/>
</dbReference>
<dbReference type="EC" id="3.4.11.-" evidence="7"/>
<evidence type="ECO:0000259" key="5">
    <source>
        <dbReference type="Pfam" id="PF01321"/>
    </source>
</evidence>
<keyword evidence="3 7" id="KW-0378">Hydrolase</keyword>
<keyword evidence="7" id="KW-0645">Protease</keyword>
<feature type="domain" description="Peptidase M24" evidence="4">
    <location>
        <begin position="310"/>
        <end position="526"/>
    </location>
</feature>
<keyword evidence="7" id="KW-0031">Aminopeptidase</keyword>
<dbReference type="InterPro" id="IPR036005">
    <property type="entry name" value="Creatinase/aminopeptidase-like"/>
</dbReference>
<dbReference type="Proteomes" id="UP001259572">
    <property type="component" value="Unassembled WGS sequence"/>
</dbReference>
<comment type="caution">
    <text evidence="7">The sequence shown here is derived from an EMBL/GenBank/DDBJ whole genome shotgun (WGS) entry which is preliminary data.</text>
</comment>
<dbReference type="Pfam" id="PF00557">
    <property type="entry name" value="Peptidase_M24"/>
    <property type="match status" value="1"/>
</dbReference>
<keyword evidence="8" id="KW-1185">Reference proteome</keyword>
<dbReference type="Gene3D" id="3.40.350.10">
    <property type="entry name" value="Creatinase/prolidase N-terminal domain"/>
    <property type="match status" value="2"/>
</dbReference>
<reference evidence="7 8" key="1">
    <citation type="submission" date="2023-05" db="EMBL/GenBank/DDBJ databases">
        <authorList>
            <person name="Guo Y."/>
        </authorList>
    </citation>
    <scope>NUCLEOTIDE SEQUENCE [LARGE SCALE GENOMIC DNA]</scope>
    <source>
        <strain evidence="7 8">GR2756</strain>
    </source>
</reference>
<name>A0ABU3Q7D7_9SPHN</name>
<dbReference type="SUPFAM" id="SSF55920">
    <property type="entry name" value="Creatinase/aminopeptidase"/>
    <property type="match status" value="1"/>
</dbReference>
<dbReference type="RefSeq" id="WP_315726113.1">
    <property type="nucleotide sequence ID" value="NZ_JAVUPU010000004.1"/>
</dbReference>
<evidence type="ECO:0000313" key="7">
    <source>
        <dbReference type="EMBL" id="MDT9599318.1"/>
    </source>
</evidence>
<keyword evidence="2" id="KW-0479">Metal-binding</keyword>
<dbReference type="EMBL" id="JAVUPU010000004">
    <property type="protein sequence ID" value="MDT9599318.1"/>
    <property type="molecule type" value="Genomic_DNA"/>
</dbReference>
<dbReference type="InterPro" id="IPR033740">
    <property type="entry name" value="Pept_M24B"/>
</dbReference>
<feature type="domain" description="Creatinase N-terminal" evidence="5">
    <location>
        <begin position="7"/>
        <end position="138"/>
    </location>
</feature>
<evidence type="ECO:0000259" key="6">
    <source>
        <dbReference type="Pfam" id="PF16188"/>
    </source>
</evidence>
<organism evidence="7 8">
    <name type="scientific">Sphingosinicella rhizophila</name>
    <dbReference type="NCBI Taxonomy" id="3050082"/>
    <lineage>
        <taxon>Bacteria</taxon>
        <taxon>Pseudomonadati</taxon>
        <taxon>Pseudomonadota</taxon>
        <taxon>Alphaproteobacteria</taxon>
        <taxon>Sphingomonadales</taxon>
        <taxon>Sphingosinicellaceae</taxon>
        <taxon>Sphingosinicella</taxon>
    </lineage>
</organism>
<proteinExistence type="inferred from homology"/>
<evidence type="ECO:0000259" key="4">
    <source>
        <dbReference type="Pfam" id="PF00557"/>
    </source>
</evidence>
<dbReference type="SUPFAM" id="SSF53092">
    <property type="entry name" value="Creatinase/prolidase N-terminal domain"/>
    <property type="match status" value="1"/>
</dbReference>
<dbReference type="CDD" id="cd01085">
    <property type="entry name" value="APP"/>
    <property type="match status" value="1"/>
</dbReference>
<sequence>MSTYDARLAALREQLRNDRLDGFVVPLTDEHMSEYVGTYAQRLAWLTGFQGSAGAAAVLPQEAAIFTDGRYTLQVRDQVDGRHWSFQSVPQTSIADWLKDHAPDGGRIGYDPWLHTKDWVTRARAALAERGAELVAVHRNPIDAIWADRPEPSNARLVVHPDRHAGKSSAAKRQDMAAWLKEAKADTAVLSALDSIAWTFNIRGQDVDHTPVALSFALVHADGTADLFVASEKIGDDVRQHLGNGVRVHERDAFEPFLAQLGGRTIVADPERAVAAIFDALEAAKAKVVPKRDPAVLPKAIKNETEIGGHRAAQARDGAALARFLHWLSVEAPKGGIDELTASAKLHDFRAQSGNLRDLSFDTISGAGPNGAIVHYRVTEATNRPIEMGTLYLVDSGGQYPDGTTDVTRTIAVGRPSAEMRDRFTRVLKGHIALARAIFPEGTRGTQLDVLARQFLWAAGLDYAHGTGHGVGSYLAVHEGPQRIAPAGAGQAGGDEPLRAGMICSNEPGYYKSGEYGIRIENLVLIVPETVEGAEKKLLGFETLTFAPIDRTLIDAGMMTPEELNWLDSYHTKVVEIVGPQLEGEAKAWLEEVCRPL</sequence>